<dbReference type="EMBL" id="SMSJ01000004">
    <property type="protein sequence ID" value="TDH63752.1"/>
    <property type="molecule type" value="Genomic_DNA"/>
</dbReference>
<feature type="transmembrane region" description="Helical" evidence="1">
    <location>
        <begin position="193"/>
        <end position="212"/>
    </location>
</feature>
<accession>A0A4R5QJY2</accession>
<dbReference type="Pfam" id="PF14023">
    <property type="entry name" value="Bestrophin-like"/>
    <property type="match status" value="1"/>
</dbReference>
<dbReference type="OrthoDB" id="272864at2"/>
<feature type="transmembrane region" description="Helical" evidence="1">
    <location>
        <begin position="218"/>
        <end position="238"/>
    </location>
</feature>
<reference evidence="2 3" key="1">
    <citation type="journal article" date="2016" name="J. Microbiol.">
        <title>Dankookia rubra gen. nov., sp. nov., an alphaproteobacterium isolated from sediment of a shallow stream.</title>
        <authorList>
            <person name="Kim W.H."/>
            <person name="Kim D.H."/>
            <person name="Kang K."/>
            <person name="Ahn T.Y."/>
        </authorList>
    </citation>
    <scope>NUCLEOTIDE SEQUENCE [LARGE SCALE GENOMIC DNA]</scope>
    <source>
        <strain evidence="2 3">JCM30602</strain>
    </source>
</reference>
<organism evidence="2 3">
    <name type="scientific">Dankookia rubra</name>
    <dbReference type="NCBI Taxonomy" id="1442381"/>
    <lineage>
        <taxon>Bacteria</taxon>
        <taxon>Pseudomonadati</taxon>
        <taxon>Pseudomonadota</taxon>
        <taxon>Alphaproteobacteria</taxon>
        <taxon>Acetobacterales</taxon>
        <taxon>Roseomonadaceae</taxon>
        <taxon>Dankookia</taxon>
    </lineage>
</organism>
<dbReference type="RefSeq" id="WP_133287546.1">
    <property type="nucleotide sequence ID" value="NZ_SMSJ01000004.1"/>
</dbReference>
<dbReference type="AlphaFoldDB" id="A0A4R5QJY2"/>
<evidence type="ECO:0008006" key="4">
    <source>
        <dbReference type="Google" id="ProtNLM"/>
    </source>
</evidence>
<comment type="caution">
    <text evidence="2">The sequence shown here is derived from an EMBL/GenBank/DDBJ whole genome shotgun (WGS) entry which is preliminary data.</text>
</comment>
<keyword evidence="1" id="KW-0472">Membrane</keyword>
<feature type="transmembrane region" description="Helical" evidence="1">
    <location>
        <begin position="52"/>
        <end position="72"/>
    </location>
</feature>
<evidence type="ECO:0000313" key="3">
    <source>
        <dbReference type="Proteomes" id="UP000295096"/>
    </source>
</evidence>
<keyword evidence="1" id="KW-1133">Transmembrane helix</keyword>
<gene>
    <name evidence="2" type="ORF">E2C06_05345</name>
</gene>
<evidence type="ECO:0000313" key="2">
    <source>
        <dbReference type="EMBL" id="TDH63752.1"/>
    </source>
</evidence>
<dbReference type="InterPro" id="IPR025333">
    <property type="entry name" value="DUF4239"/>
</dbReference>
<dbReference type="Proteomes" id="UP000295096">
    <property type="component" value="Unassembled WGS sequence"/>
</dbReference>
<evidence type="ECO:0000256" key="1">
    <source>
        <dbReference type="SAM" id="Phobius"/>
    </source>
</evidence>
<proteinExistence type="predicted"/>
<sequence>MTQLINALAERGLLPLGAFLLAMLLLANELGYRVGRWRAAARLETVESNMGMLTTGMLGLLAFTLGLTISIAESRYEARRDLVVTEANAIGTAWLRAGLVRGGEGPEIRRELEDYTRLRLDYTRAGPDPEAEAALNAATNAAQASIWTLAQAAALRDPSPLMAGLVASLNETFDAASSQRFAYESRAPAHIQWLLLIGSLLSVGAIGVQLGLGPQRHLVLSVLLMAMWTGGMLLITDLNRPRQGNIRVDPAPLVWALQGFAGSAPTPPPKP</sequence>
<keyword evidence="1" id="KW-0812">Transmembrane</keyword>
<feature type="transmembrane region" description="Helical" evidence="1">
    <location>
        <begin position="12"/>
        <end position="32"/>
    </location>
</feature>
<keyword evidence="3" id="KW-1185">Reference proteome</keyword>
<name>A0A4R5QJY2_9PROT</name>
<protein>
    <recommendedName>
        <fullName evidence="4">DUF4239 domain-containing protein</fullName>
    </recommendedName>
</protein>